<dbReference type="SUPFAM" id="SSF49998">
    <property type="entry name" value="Amine oxidase catalytic domain"/>
    <property type="match status" value="1"/>
</dbReference>
<dbReference type="RefSeq" id="WP_148593595.1">
    <property type="nucleotide sequence ID" value="NZ_CP042997.1"/>
</dbReference>
<feature type="compositionally biased region" description="Basic and acidic residues" evidence="3">
    <location>
        <begin position="369"/>
        <end position="379"/>
    </location>
</feature>
<protein>
    <recommendedName>
        <fullName evidence="2">Amine oxidase</fullName>
        <ecNumber evidence="2">1.4.3.-</ecNumber>
    </recommendedName>
</protein>
<comment type="similarity">
    <text evidence="2">Belongs to the copper/topaquinone oxidase family.</text>
</comment>
<dbReference type="GO" id="GO:0008131">
    <property type="term" value="F:primary methylamine oxidase activity"/>
    <property type="evidence" value="ECO:0007669"/>
    <property type="project" value="InterPro"/>
</dbReference>
<dbReference type="InterPro" id="IPR036460">
    <property type="entry name" value="Cu_amine_oxidase_C_sf"/>
</dbReference>
<dbReference type="GO" id="GO:0048038">
    <property type="term" value="F:quinone binding"/>
    <property type="evidence" value="ECO:0007669"/>
    <property type="project" value="InterPro"/>
</dbReference>
<evidence type="ECO:0000256" key="1">
    <source>
        <dbReference type="PIRSR" id="PIRSR600269-51"/>
    </source>
</evidence>
<dbReference type="Proteomes" id="UP000324233">
    <property type="component" value="Chromosome"/>
</dbReference>
<dbReference type="EMBL" id="CP042997">
    <property type="protein sequence ID" value="QEH33603.1"/>
    <property type="molecule type" value="Genomic_DNA"/>
</dbReference>
<reference evidence="5 6" key="1">
    <citation type="submission" date="2019-08" db="EMBL/GenBank/DDBJ databases">
        <title>Deep-cultivation of Planctomycetes and their phenomic and genomic characterization uncovers novel biology.</title>
        <authorList>
            <person name="Wiegand S."/>
            <person name="Jogler M."/>
            <person name="Boedeker C."/>
            <person name="Pinto D."/>
            <person name="Vollmers J."/>
            <person name="Rivas-Marin E."/>
            <person name="Kohn T."/>
            <person name="Peeters S.H."/>
            <person name="Heuer A."/>
            <person name="Rast P."/>
            <person name="Oberbeckmann S."/>
            <person name="Bunk B."/>
            <person name="Jeske O."/>
            <person name="Meyerdierks A."/>
            <person name="Storesund J.E."/>
            <person name="Kallscheuer N."/>
            <person name="Luecker S."/>
            <person name="Lage O.M."/>
            <person name="Pohl T."/>
            <person name="Merkel B.J."/>
            <person name="Hornburger P."/>
            <person name="Mueller R.-W."/>
            <person name="Bruemmer F."/>
            <person name="Labrenz M."/>
            <person name="Spormann A.M."/>
            <person name="Op den Camp H."/>
            <person name="Overmann J."/>
            <person name="Amann R."/>
            <person name="Jetten M.S.M."/>
            <person name="Mascher T."/>
            <person name="Medema M.H."/>
            <person name="Devos D.P."/>
            <person name="Kaster A.-K."/>
            <person name="Ovreas L."/>
            <person name="Rohde M."/>
            <person name="Galperin M.Y."/>
            <person name="Jogler C."/>
        </authorList>
    </citation>
    <scope>NUCLEOTIDE SEQUENCE [LARGE SCALE GENOMIC DNA]</scope>
    <source>
        <strain evidence="5 6">OJF2</strain>
    </source>
</reference>
<evidence type="ECO:0000256" key="2">
    <source>
        <dbReference type="RuleBase" id="RU000672"/>
    </source>
</evidence>
<keyword evidence="2" id="KW-0186">Copper</keyword>
<dbReference type="InterPro" id="IPR000269">
    <property type="entry name" value="Cu_amine_oxidase"/>
</dbReference>
<name>A0A5B9VZ55_9BACT</name>
<dbReference type="EC" id="1.4.3.-" evidence="2"/>
<dbReference type="PANTHER" id="PTHR10638">
    <property type="entry name" value="COPPER AMINE OXIDASE"/>
    <property type="match status" value="1"/>
</dbReference>
<keyword evidence="1 2" id="KW-0801">TPQ</keyword>
<evidence type="ECO:0000256" key="3">
    <source>
        <dbReference type="SAM" id="MobiDB-lite"/>
    </source>
</evidence>
<sequence>MHRHSRPTGASRPILARVMLPLVVAAGIGTVAAASPRAEAQITFSRTARADPASQETIAEFPVGESGGLEPRKGTAWKVHYARGLHKGLYITGAWYRRNLEEDWIKILGEVRVAELFVPYHHSSYIRYFDLTGFSFPMAQVREEDAGATGMLLPPFPGDSYPTVVREVRDRGVVWKDYAHGVRRGRELVIWGALEAGNYMYLMSYGFHDDGAVSLRLGSTGQNLPGHRGEAHMHNTHWRIDMDLIDGRRNSAMVMRHVEDPAGPGAEDLEEPFNRGFEGGIDWDPREFTMVRIASDRKNGRGDTIAYDLHPLRMGSSRHKEEFTRHDFWVTRAHPERPLENIFSNLPNMVKDEETIELADIVLWATSSAHHEPRDEDGKPGSGPKFWPGDDAWEGSALVMWSGYDLRPRNLFDRTPFYPYTPGPQVAAGAGGTPAATDEPRRSSARSSGPEAVPADERPR</sequence>
<dbReference type="InterPro" id="IPR015798">
    <property type="entry name" value="Cu_amine_oxidase_C"/>
</dbReference>
<comment type="cofactor">
    <cofactor evidence="2">
        <name>Cu cation</name>
        <dbReference type="ChEBI" id="CHEBI:23378"/>
    </cofactor>
    <text evidence="2">Contains 1 topaquinone per subunit.</text>
</comment>
<dbReference type="GO" id="GO:0005886">
    <property type="term" value="C:plasma membrane"/>
    <property type="evidence" value="ECO:0007669"/>
    <property type="project" value="TreeGrafter"/>
</dbReference>
<feature type="region of interest" description="Disordered" evidence="3">
    <location>
        <begin position="369"/>
        <end position="388"/>
    </location>
</feature>
<proteinExistence type="inferred from homology"/>
<keyword evidence="2 5" id="KW-0560">Oxidoreductase</keyword>
<feature type="domain" description="Copper amine oxidase catalytic" evidence="4">
    <location>
        <begin position="226"/>
        <end position="377"/>
    </location>
</feature>
<gene>
    <name evidence="5" type="primary">tynA</name>
    <name evidence="5" type="ORF">OJF2_21070</name>
</gene>
<dbReference type="AlphaFoldDB" id="A0A5B9VZ55"/>
<dbReference type="GO" id="GO:0005507">
    <property type="term" value="F:copper ion binding"/>
    <property type="evidence" value="ECO:0007669"/>
    <property type="project" value="InterPro"/>
</dbReference>
<dbReference type="PANTHER" id="PTHR10638:SF20">
    <property type="entry name" value="AMINE OXIDASE"/>
    <property type="match status" value="1"/>
</dbReference>
<dbReference type="OrthoDB" id="9772590at2"/>
<evidence type="ECO:0000313" key="5">
    <source>
        <dbReference type="EMBL" id="QEH33603.1"/>
    </source>
</evidence>
<keyword evidence="2" id="KW-0479">Metal-binding</keyword>
<dbReference type="GO" id="GO:0009308">
    <property type="term" value="P:amine metabolic process"/>
    <property type="evidence" value="ECO:0007669"/>
    <property type="project" value="UniProtKB-UniRule"/>
</dbReference>
<evidence type="ECO:0000259" key="4">
    <source>
        <dbReference type="Pfam" id="PF01179"/>
    </source>
</evidence>
<dbReference type="Gene3D" id="2.70.98.20">
    <property type="entry name" value="Copper amine oxidase, catalytic domain"/>
    <property type="match status" value="1"/>
</dbReference>
<organism evidence="5 6">
    <name type="scientific">Aquisphaera giovannonii</name>
    <dbReference type="NCBI Taxonomy" id="406548"/>
    <lineage>
        <taxon>Bacteria</taxon>
        <taxon>Pseudomonadati</taxon>
        <taxon>Planctomycetota</taxon>
        <taxon>Planctomycetia</taxon>
        <taxon>Isosphaerales</taxon>
        <taxon>Isosphaeraceae</taxon>
        <taxon>Aquisphaera</taxon>
    </lineage>
</organism>
<feature type="compositionally biased region" description="Low complexity" evidence="3">
    <location>
        <begin position="423"/>
        <end position="437"/>
    </location>
</feature>
<dbReference type="Pfam" id="PF01179">
    <property type="entry name" value="Cu_amine_oxid"/>
    <property type="match status" value="1"/>
</dbReference>
<evidence type="ECO:0000313" key="6">
    <source>
        <dbReference type="Proteomes" id="UP000324233"/>
    </source>
</evidence>
<dbReference type="KEGG" id="agv:OJF2_21070"/>
<comment type="PTM">
    <text evidence="1 2">Topaquinone (TPQ) is generated by copper-dependent autoxidation of a specific tyrosyl residue.</text>
</comment>
<feature type="region of interest" description="Disordered" evidence="3">
    <location>
        <begin position="420"/>
        <end position="460"/>
    </location>
</feature>
<keyword evidence="6" id="KW-1185">Reference proteome</keyword>
<accession>A0A5B9VZ55</accession>
<feature type="modified residue" description="2',4',5'-topaquinone" evidence="1">
    <location>
        <position position="199"/>
    </location>
</feature>